<name>A0AAW5WTZ0_9LACO</name>
<dbReference type="Proteomes" id="UP001212401">
    <property type="component" value="Unassembled WGS sequence"/>
</dbReference>
<reference evidence="1" key="1">
    <citation type="submission" date="2022-01" db="EMBL/GenBank/DDBJ databases">
        <title>VMRC isolate genome collection.</title>
        <authorList>
            <person name="France M."/>
            <person name="Rutt L."/>
            <person name="Humphrys M."/>
            <person name="Ravel J."/>
        </authorList>
    </citation>
    <scope>NUCLEOTIDE SEQUENCE</scope>
    <source>
        <strain evidence="1">C0048A1</strain>
    </source>
</reference>
<comment type="caution">
    <text evidence="1">The sequence shown here is derived from an EMBL/GenBank/DDBJ whole genome shotgun (WGS) entry which is preliminary data.</text>
</comment>
<organism evidence="1 2">
    <name type="scientific">Limosilactobacillus vaginalis</name>
    <dbReference type="NCBI Taxonomy" id="1633"/>
    <lineage>
        <taxon>Bacteria</taxon>
        <taxon>Bacillati</taxon>
        <taxon>Bacillota</taxon>
        <taxon>Bacilli</taxon>
        <taxon>Lactobacillales</taxon>
        <taxon>Lactobacillaceae</taxon>
        <taxon>Limosilactobacillus</taxon>
    </lineage>
</organism>
<dbReference type="AlphaFoldDB" id="A0AAW5WTZ0"/>
<evidence type="ECO:0008006" key="3">
    <source>
        <dbReference type="Google" id="ProtNLM"/>
    </source>
</evidence>
<sequence>MKAFMYDQHYGYLLAEIEVVDANNLPPYTTTVAPDPTKSYQKFNGTEWVGGMDDATFQQQVAASIAQQQANIKPSKGQQLLMAQQANITQLQKMVMAQQANLTQMQKMIMKQQATVTDLKKGSN</sequence>
<proteinExistence type="predicted"/>
<evidence type="ECO:0000313" key="1">
    <source>
        <dbReference type="EMBL" id="MCZ3668006.1"/>
    </source>
</evidence>
<dbReference type="RefSeq" id="WP_269296081.1">
    <property type="nucleotide sequence ID" value="NZ_JAKHPH010000018.1"/>
</dbReference>
<protein>
    <recommendedName>
        <fullName evidence="3">DUF2977 domain-containing protein</fullName>
    </recommendedName>
</protein>
<accession>A0AAW5WTZ0</accession>
<gene>
    <name evidence="1" type="ORF">L2724_06895</name>
</gene>
<evidence type="ECO:0000313" key="2">
    <source>
        <dbReference type="Proteomes" id="UP001212401"/>
    </source>
</evidence>
<dbReference type="EMBL" id="JAKHPH010000018">
    <property type="protein sequence ID" value="MCZ3668006.1"/>
    <property type="molecule type" value="Genomic_DNA"/>
</dbReference>